<dbReference type="VEuPathDB" id="MicrosporidiaDB:A0H76_2482"/>
<sequence length="68" mass="7844">MILVITPLTIRVKHFGNTPGKSLKSQLKTFLKSLKEKFNISWLMRLSSLLILFLKIKTTKQEITNKQG</sequence>
<proteinExistence type="predicted"/>
<dbReference type="Proteomes" id="UP000192501">
    <property type="component" value="Unassembled WGS sequence"/>
</dbReference>
<reference evidence="1 2" key="1">
    <citation type="journal article" date="2017" name="Environ. Microbiol.">
        <title>Decay of the glycolytic pathway and adaptation to intranuclear parasitism within Enterocytozoonidae microsporidia.</title>
        <authorList>
            <person name="Wiredu Boakye D."/>
            <person name="Jaroenlak P."/>
            <person name="Prachumwat A."/>
            <person name="Williams T.A."/>
            <person name="Bateman K.S."/>
            <person name="Itsathitphaisarn O."/>
            <person name="Sritunyalucksana K."/>
            <person name="Paszkiewicz K.H."/>
            <person name="Moore K.A."/>
            <person name="Stentiford G.D."/>
            <person name="Williams B.A."/>
        </authorList>
    </citation>
    <scope>NUCLEOTIDE SEQUENCE [LARGE SCALE GENOMIC DNA]</scope>
    <source>
        <strain evidence="2">canceri</strain>
    </source>
</reference>
<comment type="caution">
    <text evidence="1">The sequence shown here is derived from an EMBL/GenBank/DDBJ whole genome shotgun (WGS) entry which is preliminary data.</text>
</comment>
<protein>
    <submittedName>
        <fullName evidence="1">Uncharacterized protein</fullName>
    </submittedName>
</protein>
<dbReference type="EMBL" id="LTAI01000076">
    <property type="protein sequence ID" value="ORE00019.1"/>
    <property type="molecule type" value="Genomic_DNA"/>
</dbReference>
<accession>A0A1X0QJS0</accession>
<gene>
    <name evidence="1" type="ORF">A0H76_2482</name>
</gene>
<name>A0A1X0QJS0_9MICR</name>
<dbReference type="AlphaFoldDB" id="A0A1X0QJS0"/>
<evidence type="ECO:0000313" key="2">
    <source>
        <dbReference type="Proteomes" id="UP000192501"/>
    </source>
</evidence>
<evidence type="ECO:0000313" key="1">
    <source>
        <dbReference type="EMBL" id="ORE00019.1"/>
    </source>
</evidence>
<organism evidence="1 2">
    <name type="scientific">Hepatospora eriocheir</name>
    <dbReference type="NCBI Taxonomy" id="1081669"/>
    <lineage>
        <taxon>Eukaryota</taxon>
        <taxon>Fungi</taxon>
        <taxon>Fungi incertae sedis</taxon>
        <taxon>Microsporidia</taxon>
        <taxon>Hepatosporidae</taxon>
        <taxon>Hepatospora</taxon>
    </lineage>
</organism>